<dbReference type="AlphaFoldDB" id="A0A540WHD3"/>
<dbReference type="RefSeq" id="WP_220138027.1">
    <property type="nucleotide sequence ID" value="NZ_VIFM01000804.1"/>
</dbReference>
<dbReference type="Proteomes" id="UP000315369">
    <property type="component" value="Unassembled WGS sequence"/>
</dbReference>
<dbReference type="EMBL" id="VIFM01000804">
    <property type="protein sequence ID" value="TQF08307.1"/>
    <property type="molecule type" value="Genomic_DNA"/>
</dbReference>
<feature type="non-terminal residue" evidence="2">
    <location>
        <position position="63"/>
    </location>
</feature>
<evidence type="ECO:0000313" key="3">
    <source>
        <dbReference type="Proteomes" id="UP000315369"/>
    </source>
</evidence>
<comment type="caution">
    <text evidence="2">The sequence shown here is derived from an EMBL/GenBank/DDBJ whole genome shotgun (WGS) entry which is preliminary data.</text>
</comment>
<feature type="transmembrane region" description="Helical" evidence="1">
    <location>
        <begin position="35"/>
        <end position="53"/>
    </location>
</feature>
<keyword evidence="1" id="KW-1133">Transmembrane helix</keyword>
<accession>A0A540WHD3</accession>
<keyword evidence="3" id="KW-1185">Reference proteome</keyword>
<evidence type="ECO:0000256" key="1">
    <source>
        <dbReference type="SAM" id="Phobius"/>
    </source>
</evidence>
<keyword evidence="1" id="KW-0472">Membrane</keyword>
<proteinExistence type="predicted"/>
<evidence type="ECO:0000313" key="2">
    <source>
        <dbReference type="EMBL" id="TQF08307.1"/>
    </source>
</evidence>
<organism evidence="2 3">
    <name type="scientific">Myxococcus llanfairpwllgwyngyllgogerychwyrndrobwllllantysiliogogogochensis</name>
    <dbReference type="NCBI Taxonomy" id="2590453"/>
    <lineage>
        <taxon>Bacteria</taxon>
        <taxon>Pseudomonadati</taxon>
        <taxon>Myxococcota</taxon>
        <taxon>Myxococcia</taxon>
        <taxon>Myxococcales</taxon>
        <taxon>Cystobacterineae</taxon>
        <taxon>Myxococcaceae</taxon>
        <taxon>Myxococcus</taxon>
    </lineage>
</organism>
<evidence type="ECO:0008006" key="4">
    <source>
        <dbReference type="Google" id="ProtNLM"/>
    </source>
</evidence>
<reference evidence="2 3" key="1">
    <citation type="submission" date="2019-06" db="EMBL/GenBank/DDBJ databases">
        <authorList>
            <person name="Livingstone P."/>
            <person name="Whitworth D."/>
        </authorList>
    </citation>
    <scope>NUCLEOTIDE SEQUENCE [LARGE SCALE GENOMIC DNA]</scope>
    <source>
        <strain evidence="2 3">AM401</strain>
    </source>
</reference>
<dbReference type="PROSITE" id="PS51257">
    <property type="entry name" value="PROKAR_LIPOPROTEIN"/>
    <property type="match status" value="1"/>
</dbReference>
<protein>
    <recommendedName>
        <fullName evidence="4">Lipoprotein</fullName>
    </recommendedName>
</protein>
<keyword evidence="1" id="KW-0812">Transmembrane</keyword>
<gene>
    <name evidence="2" type="ORF">FJV41_50640</name>
</gene>
<name>A0A540WHD3_9BACT</name>
<sequence>MAIERSPSPLLGSGTAGALTLGALGCVQLSQLPPLWVCTVMIVLGMAGWGLRWRGRLPAVMLL</sequence>